<dbReference type="RefSeq" id="WP_207687732.1">
    <property type="nucleotide sequence ID" value="NZ_CP061799.1"/>
</dbReference>
<sequence length="72" mass="8199">MQVYTYSEVRQNLAVILEQAENTGKVLIKRKDGRIFALIPEKISTSPLDVPSIKADITTKELVDIIREGRER</sequence>
<evidence type="ECO:0000313" key="4">
    <source>
        <dbReference type="Proteomes" id="UP000663720"/>
    </source>
</evidence>
<organism evidence="3 4">
    <name type="scientific">Desulfonema limicola</name>
    <dbReference type="NCBI Taxonomy" id="45656"/>
    <lineage>
        <taxon>Bacteria</taxon>
        <taxon>Pseudomonadati</taxon>
        <taxon>Thermodesulfobacteriota</taxon>
        <taxon>Desulfobacteria</taxon>
        <taxon>Desulfobacterales</taxon>
        <taxon>Desulfococcaceae</taxon>
        <taxon>Desulfonema</taxon>
    </lineage>
</organism>
<dbReference type="KEGG" id="dli:dnl_40740"/>
<dbReference type="Proteomes" id="UP000663720">
    <property type="component" value="Chromosome"/>
</dbReference>
<evidence type="ECO:0000256" key="1">
    <source>
        <dbReference type="ARBA" id="ARBA00009981"/>
    </source>
</evidence>
<dbReference type="SUPFAM" id="SSF143120">
    <property type="entry name" value="YefM-like"/>
    <property type="match status" value="1"/>
</dbReference>
<dbReference type="Pfam" id="PF02604">
    <property type="entry name" value="PhdYeFM_antitox"/>
    <property type="match status" value="1"/>
</dbReference>
<dbReference type="InterPro" id="IPR006442">
    <property type="entry name" value="Antitoxin_Phd/YefM"/>
</dbReference>
<gene>
    <name evidence="3" type="ORF">dnl_40740</name>
</gene>
<keyword evidence="4" id="KW-1185">Reference proteome</keyword>
<dbReference type="EMBL" id="CP061799">
    <property type="protein sequence ID" value="QTA81727.1"/>
    <property type="molecule type" value="Genomic_DNA"/>
</dbReference>
<accession>A0A975BAG4</accession>
<comment type="similarity">
    <text evidence="1 2">Belongs to the phD/YefM antitoxin family.</text>
</comment>
<reference evidence="3" key="1">
    <citation type="journal article" date="2021" name="Microb. Physiol.">
        <title>Proteogenomic Insights into the Physiology of Marine, Sulfate-Reducing, Filamentous Desulfonema limicola and Desulfonema magnum.</title>
        <authorList>
            <person name="Schnaars V."/>
            <person name="Wohlbrand L."/>
            <person name="Scheve S."/>
            <person name="Hinrichs C."/>
            <person name="Reinhardt R."/>
            <person name="Rabus R."/>
        </authorList>
    </citation>
    <scope>NUCLEOTIDE SEQUENCE</scope>
    <source>
        <strain evidence="3">5ac10</strain>
    </source>
</reference>
<evidence type="ECO:0000256" key="2">
    <source>
        <dbReference type="RuleBase" id="RU362080"/>
    </source>
</evidence>
<proteinExistence type="inferred from homology"/>
<evidence type="ECO:0000313" key="3">
    <source>
        <dbReference type="EMBL" id="QTA81727.1"/>
    </source>
</evidence>
<dbReference type="Gene3D" id="3.40.1620.10">
    <property type="entry name" value="YefM-like domain"/>
    <property type="match status" value="1"/>
</dbReference>
<dbReference type="InterPro" id="IPR036165">
    <property type="entry name" value="YefM-like_sf"/>
</dbReference>
<comment type="function">
    <text evidence="2">Antitoxin component of a type II toxin-antitoxin (TA) system.</text>
</comment>
<dbReference type="AlphaFoldDB" id="A0A975BAG4"/>
<protein>
    <recommendedName>
        <fullName evidence="2">Antitoxin</fullName>
    </recommendedName>
</protein>
<name>A0A975BAG4_9BACT</name>